<reference evidence="2" key="1">
    <citation type="submission" date="2019-03" db="EMBL/GenBank/DDBJ databases">
        <title>Long read genome sequence of the mycoparasitic Pythium oligandrum ATCC 38472 isolated from sugarbeet rhizosphere.</title>
        <authorList>
            <person name="Gaulin E."/>
        </authorList>
    </citation>
    <scope>NUCLEOTIDE SEQUENCE</scope>
    <source>
        <strain evidence="2">ATCC 38472_TT</strain>
    </source>
</reference>
<dbReference type="InterPro" id="IPR036291">
    <property type="entry name" value="NAD(P)-bd_dom_sf"/>
</dbReference>
<evidence type="ECO:0000256" key="1">
    <source>
        <dbReference type="SAM" id="MobiDB-lite"/>
    </source>
</evidence>
<feature type="compositionally biased region" description="Basic and acidic residues" evidence="1">
    <location>
        <begin position="422"/>
        <end position="432"/>
    </location>
</feature>
<feature type="region of interest" description="Disordered" evidence="1">
    <location>
        <begin position="567"/>
        <end position="600"/>
    </location>
</feature>
<accession>A0A8K1C9J3</accession>
<feature type="compositionally biased region" description="Polar residues" evidence="1">
    <location>
        <begin position="43"/>
        <end position="61"/>
    </location>
</feature>
<feature type="region of interest" description="Disordered" evidence="1">
    <location>
        <begin position="24"/>
        <end position="69"/>
    </location>
</feature>
<gene>
    <name evidence="2" type="ORF">Poli38472_007114</name>
</gene>
<feature type="compositionally biased region" description="Low complexity" evidence="1">
    <location>
        <begin position="567"/>
        <end position="587"/>
    </location>
</feature>
<dbReference type="SUPFAM" id="SSF51735">
    <property type="entry name" value="NAD(P)-binding Rossmann-fold domains"/>
    <property type="match status" value="1"/>
</dbReference>
<protein>
    <submittedName>
        <fullName evidence="2">Uncharacterized protein</fullName>
    </submittedName>
</protein>
<dbReference type="OrthoDB" id="128720at2759"/>
<dbReference type="AlphaFoldDB" id="A0A8K1C9J3"/>
<comment type="caution">
    <text evidence="2">The sequence shown here is derived from an EMBL/GenBank/DDBJ whole genome shotgun (WGS) entry which is preliminary data.</text>
</comment>
<dbReference type="EMBL" id="SPLM01000110">
    <property type="protein sequence ID" value="TMW58969.1"/>
    <property type="molecule type" value="Genomic_DNA"/>
</dbReference>
<keyword evidence="3" id="KW-1185">Reference proteome</keyword>
<dbReference type="Proteomes" id="UP000794436">
    <property type="component" value="Unassembled WGS sequence"/>
</dbReference>
<organism evidence="2 3">
    <name type="scientific">Pythium oligandrum</name>
    <name type="common">Mycoparasitic fungus</name>
    <dbReference type="NCBI Taxonomy" id="41045"/>
    <lineage>
        <taxon>Eukaryota</taxon>
        <taxon>Sar</taxon>
        <taxon>Stramenopiles</taxon>
        <taxon>Oomycota</taxon>
        <taxon>Peronosporomycetes</taxon>
        <taxon>Pythiales</taxon>
        <taxon>Pythiaceae</taxon>
        <taxon>Pythium</taxon>
    </lineage>
</organism>
<feature type="region of interest" description="Disordered" evidence="1">
    <location>
        <begin position="408"/>
        <end position="432"/>
    </location>
</feature>
<sequence length="600" mass="64475">MMETRHTASSGANGAHAAGLMDTHDVAHDGSSPRSESAHSGDGSDSQATNARNGTSTPQNGGNAGSTGSRKRIFTFQKRWLHSLPIMEKTLPESAMDSAAMALKGSNVLGEDGNVSRDVVVCMLCDDPNSTRELPKIWSRMNCRRGRIENHLMSKHPEFMLLLKQKRETEGDLAVQIFLQSMRDGRCNVRNEISAGLYSHMQAVVPASGLTPMTDLHVQGNKRAFGHDEFIPSPMMALSQAKSNSGFTQMLVAKDSVDMLELENRRKRAKQSNNGHDTSSASLFHAHNSSAFQASTAMSHLRGALFGKVIVITGGEKLSMSNTAIKLWLMGANVLVSFSELEAMDAFASSYLAQMQDRDAAENPRGVLLPMLCTIQTKAQIDEWTRSIASKFPHVDYLINYVEDDDENKKNGGDNGAVPDLHGGRDRSKSNADENIASSVNRVLEICQAFAATCVPRGSRAAIVNITTHTHAVRTNMNCAAIEAMTKSLSSDLQTANVQVNCILLERPDDATHAIPEDSGELSHTLLFLLSPSSACISGSVLRISTGYSGFGNSGDSDLTTTHTEALAAHHSTSTSGSTSADSVVTTNASTGESVERHVV</sequence>
<evidence type="ECO:0000313" key="2">
    <source>
        <dbReference type="EMBL" id="TMW58969.1"/>
    </source>
</evidence>
<name>A0A8K1C9J3_PYTOL</name>
<dbReference type="Gene3D" id="3.40.50.720">
    <property type="entry name" value="NAD(P)-binding Rossmann-like Domain"/>
    <property type="match status" value="1"/>
</dbReference>
<evidence type="ECO:0000313" key="3">
    <source>
        <dbReference type="Proteomes" id="UP000794436"/>
    </source>
</evidence>
<proteinExistence type="predicted"/>